<evidence type="ECO:0000313" key="2">
    <source>
        <dbReference type="EMBL" id="CBE68520.1"/>
    </source>
</evidence>
<feature type="region of interest" description="Disordered" evidence="1">
    <location>
        <begin position="1"/>
        <end position="26"/>
    </location>
</feature>
<dbReference type="HOGENOM" id="CLU_2786151_0_0_0"/>
<gene>
    <name evidence="2" type="ORF">DAMO_1460</name>
</gene>
<accession>D5MFI9</accession>
<proteinExistence type="predicted"/>
<dbReference type="Proteomes" id="UP000006898">
    <property type="component" value="Chromosome"/>
</dbReference>
<protein>
    <submittedName>
        <fullName evidence="2">Uncharacterized protein</fullName>
    </submittedName>
</protein>
<reference evidence="2 3" key="1">
    <citation type="journal article" date="2010" name="Nature">
        <title>Nitrite-driven anaerobic methane oxidation by oxygenic bacteria.</title>
        <authorList>
            <person name="Ettwig K.F."/>
            <person name="Butler M.K."/>
            <person name="Le Paslier D."/>
            <person name="Pelletier E."/>
            <person name="Mangenot S."/>
            <person name="Kuypers M.M.M."/>
            <person name="Schreiber F."/>
            <person name="Dutilh B.E."/>
            <person name="Zedelius J."/>
            <person name="de Beer D."/>
            <person name="Gloerich J."/>
            <person name="Wessels H.J.C.T."/>
            <person name="van Allen T."/>
            <person name="Luesken F."/>
            <person name="Wu M."/>
            <person name="van de Pas-Schoonen K.T."/>
            <person name="Op den Camp H.J.M."/>
            <person name="Janssen-Megens E.M."/>
            <person name="Francoijs K-J."/>
            <person name="Stunnenberg H."/>
            <person name="Weissenbach J."/>
            <person name="Jetten M.S.M."/>
            <person name="Strous M."/>
        </authorList>
    </citation>
    <scope>NUCLEOTIDE SEQUENCE [LARGE SCALE GENOMIC DNA]</scope>
</reference>
<name>D5MFI9_METO1</name>
<evidence type="ECO:0000256" key="1">
    <source>
        <dbReference type="SAM" id="MobiDB-lite"/>
    </source>
</evidence>
<evidence type="ECO:0000313" key="3">
    <source>
        <dbReference type="Proteomes" id="UP000006898"/>
    </source>
</evidence>
<sequence length="68" mass="7198">MGAASTRSRSPITAGPTPKARRLPGRTASLPYISSSVLGYSIELMAADFPHVVPCSLLNDQGNQAVKW</sequence>
<dbReference type="KEGG" id="mox:DAMO_1460"/>
<dbReference type="EMBL" id="FP565575">
    <property type="protein sequence ID" value="CBE68520.1"/>
    <property type="molecule type" value="Genomic_DNA"/>
</dbReference>
<dbReference type="AlphaFoldDB" id="D5MFI9"/>
<organism evidence="2 3">
    <name type="scientific">Methylomirabilis oxygeniifera</name>
    <dbReference type="NCBI Taxonomy" id="671143"/>
    <lineage>
        <taxon>Bacteria</taxon>
        <taxon>Candidatus Methylomirabilota</taxon>
        <taxon>Candidatus Methylomirabilia</taxon>
        <taxon>Candidatus Methylomirabilales</taxon>
        <taxon>Candidatus Methylomirabilaceae</taxon>
        <taxon>Candidatus Methylomirabilis</taxon>
    </lineage>
</organism>
<feature type="compositionally biased region" description="Polar residues" evidence="1">
    <location>
        <begin position="1"/>
        <end position="11"/>
    </location>
</feature>